<evidence type="ECO:0000313" key="7">
    <source>
        <dbReference type="EMBL" id="SFK18704.1"/>
    </source>
</evidence>
<dbReference type="Pfam" id="PF00497">
    <property type="entry name" value="SBP_bac_3"/>
    <property type="match status" value="1"/>
</dbReference>
<dbReference type="SMART" id="SM00062">
    <property type="entry name" value="PBPb"/>
    <property type="match status" value="1"/>
</dbReference>
<accession>A0A1I3XGL0</accession>
<dbReference type="RefSeq" id="WP_091896893.1">
    <property type="nucleotide sequence ID" value="NZ_FOSJ01000014.1"/>
</dbReference>
<reference evidence="8" key="1">
    <citation type="submission" date="2016-10" db="EMBL/GenBank/DDBJ databases">
        <authorList>
            <person name="Varghese N."/>
            <person name="Submissions S."/>
        </authorList>
    </citation>
    <scope>NUCLEOTIDE SEQUENCE [LARGE SCALE GENOMIC DNA]</scope>
    <source>
        <strain evidence="8">DSM 16108</strain>
    </source>
</reference>
<evidence type="ECO:0000256" key="1">
    <source>
        <dbReference type="ARBA" id="ARBA00010333"/>
    </source>
</evidence>
<dbReference type="OrthoDB" id="115856at2"/>
<sequence length="352" mass="37905">MSKYFKYLLGAAVAVTLSACASGDVEEGSTESSTSSGNTLNTVIDRGELNAGVNDQLPGFGYVDSDGEYTGFDVDFARAIAAAVLGDADAVNFRPLSAQERFTAVQTGEVDVLLRNTTYTTSRDSDVGMDFAPVTFYDGQGMMVPKSAGISTLEELEGMTIGVETGTTTELNLADQLGALGVEYNTQTFDDRDALLAAYEAGSIDAWTTDRSGLVSSFAVLENPDDHIILEETLSKEPLAPAVLHGDNQWKDAVTWIVYALIQAEEFGITQDNIDDFLDSDNPDIQRLLGVEGGLGSMLGLEDDFAYQAISQVGNYGEIYDRHLGPDTEFNLPRGMNALYQDGGLQYSMPFR</sequence>
<dbReference type="SUPFAM" id="SSF53850">
    <property type="entry name" value="Periplasmic binding protein-like II"/>
    <property type="match status" value="1"/>
</dbReference>
<evidence type="ECO:0000256" key="4">
    <source>
        <dbReference type="RuleBase" id="RU003744"/>
    </source>
</evidence>
<dbReference type="Proteomes" id="UP000199589">
    <property type="component" value="Unassembled WGS sequence"/>
</dbReference>
<dbReference type="PANTHER" id="PTHR30085:SF7">
    <property type="entry name" value="AMINO-ACID ABC TRANSPORTER-BINDING PROTEIN YHDW-RELATED"/>
    <property type="match status" value="1"/>
</dbReference>
<feature type="chain" id="PRO_5039233215" evidence="5">
    <location>
        <begin position="22"/>
        <end position="352"/>
    </location>
</feature>
<gene>
    <name evidence="7" type="ORF">SAMN04488569_101433</name>
</gene>
<dbReference type="InterPro" id="IPR001638">
    <property type="entry name" value="Solute-binding_3/MltF_N"/>
</dbReference>
<keyword evidence="8" id="KW-1185">Reference proteome</keyword>
<evidence type="ECO:0000259" key="6">
    <source>
        <dbReference type="SMART" id="SM00062"/>
    </source>
</evidence>
<dbReference type="InterPro" id="IPR051455">
    <property type="entry name" value="Bact_solute-bind_prot3"/>
</dbReference>
<proteinExistence type="inferred from homology"/>
<feature type="signal peptide" evidence="5">
    <location>
        <begin position="1"/>
        <end position="21"/>
    </location>
</feature>
<name>A0A1I3XGL0_9LACT</name>
<dbReference type="InterPro" id="IPR018313">
    <property type="entry name" value="SBP_3_CS"/>
</dbReference>
<evidence type="ECO:0000256" key="3">
    <source>
        <dbReference type="ARBA" id="ARBA00022729"/>
    </source>
</evidence>
<evidence type="ECO:0000256" key="5">
    <source>
        <dbReference type="SAM" id="SignalP"/>
    </source>
</evidence>
<evidence type="ECO:0000256" key="2">
    <source>
        <dbReference type="ARBA" id="ARBA00022448"/>
    </source>
</evidence>
<dbReference type="EMBL" id="FOSJ01000014">
    <property type="protein sequence ID" value="SFK18704.1"/>
    <property type="molecule type" value="Genomic_DNA"/>
</dbReference>
<keyword evidence="2" id="KW-0813">Transport</keyword>
<protein>
    <submittedName>
        <fullName evidence="7">Amino acid ABC transporter substrate-binding protein, PAAT family</fullName>
    </submittedName>
</protein>
<dbReference type="CDD" id="cd13692">
    <property type="entry name" value="PBP2_BztA"/>
    <property type="match status" value="1"/>
</dbReference>
<dbReference type="PROSITE" id="PS01039">
    <property type="entry name" value="SBP_BACTERIAL_3"/>
    <property type="match status" value="1"/>
</dbReference>
<evidence type="ECO:0000313" key="8">
    <source>
        <dbReference type="Proteomes" id="UP000199589"/>
    </source>
</evidence>
<feature type="domain" description="Solute-binding protein family 3/N-terminal" evidence="6">
    <location>
        <begin position="48"/>
        <end position="276"/>
    </location>
</feature>
<dbReference type="PANTHER" id="PTHR30085">
    <property type="entry name" value="AMINO ACID ABC TRANSPORTER PERMEASE"/>
    <property type="match status" value="1"/>
</dbReference>
<dbReference type="GO" id="GO:0006865">
    <property type="term" value="P:amino acid transport"/>
    <property type="evidence" value="ECO:0007669"/>
    <property type="project" value="TreeGrafter"/>
</dbReference>
<organism evidence="7 8">
    <name type="scientific">Marinilactibacillus piezotolerans</name>
    <dbReference type="NCBI Taxonomy" id="258723"/>
    <lineage>
        <taxon>Bacteria</taxon>
        <taxon>Bacillati</taxon>
        <taxon>Bacillota</taxon>
        <taxon>Bacilli</taxon>
        <taxon>Lactobacillales</taxon>
        <taxon>Carnobacteriaceae</taxon>
        <taxon>Marinilactibacillus</taxon>
    </lineage>
</organism>
<comment type="similarity">
    <text evidence="1 4">Belongs to the bacterial solute-binding protein 3 family.</text>
</comment>
<dbReference type="PROSITE" id="PS51257">
    <property type="entry name" value="PROKAR_LIPOPROTEIN"/>
    <property type="match status" value="1"/>
</dbReference>
<dbReference type="AlphaFoldDB" id="A0A1I3XGL0"/>
<dbReference type="Gene3D" id="3.40.190.10">
    <property type="entry name" value="Periplasmic binding protein-like II"/>
    <property type="match status" value="2"/>
</dbReference>
<keyword evidence="3 5" id="KW-0732">Signal</keyword>